<name>A0A811R7G4_9POAL</name>
<feature type="region of interest" description="Disordered" evidence="1">
    <location>
        <begin position="1"/>
        <end position="53"/>
    </location>
</feature>
<comment type="caution">
    <text evidence="2">The sequence shown here is derived from an EMBL/GenBank/DDBJ whole genome shotgun (WGS) entry which is preliminary data.</text>
</comment>
<feature type="compositionally biased region" description="Gly residues" evidence="1">
    <location>
        <begin position="141"/>
        <end position="150"/>
    </location>
</feature>
<feature type="compositionally biased region" description="Polar residues" evidence="1">
    <location>
        <begin position="32"/>
        <end position="42"/>
    </location>
</feature>
<evidence type="ECO:0000256" key="1">
    <source>
        <dbReference type="SAM" id="MobiDB-lite"/>
    </source>
</evidence>
<feature type="region of interest" description="Disordered" evidence="1">
    <location>
        <begin position="82"/>
        <end position="150"/>
    </location>
</feature>
<protein>
    <submittedName>
        <fullName evidence="2">Uncharacterized protein</fullName>
    </submittedName>
</protein>
<dbReference type="EMBL" id="CAJGYO010000013">
    <property type="protein sequence ID" value="CAD6266055.1"/>
    <property type="molecule type" value="Genomic_DNA"/>
</dbReference>
<evidence type="ECO:0000313" key="3">
    <source>
        <dbReference type="Proteomes" id="UP000604825"/>
    </source>
</evidence>
<reference evidence="2" key="1">
    <citation type="submission" date="2020-10" db="EMBL/GenBank/DDBJ databases">
        <authorList>
            <person name="Han B."/>
            <person name="Lu T."/>
            <person name="Zhao Q."/>
            <person name="Huang X."/>
            <person name="Zhao Y."/>
        </authorList>
    </citation>
    <scope>NUCLEOTIDE SEQUENCE</scope>
</reference>
<accession>A0A811R7G4</accession>
<dbReference type="OrthoDB" id="10537179at2759"/>
<proteinExistence type="predicted"/>
<keyword evidence="3" id="KW-1185">Reference proteome</keyword>
<dbReference type="Proteomes" id="UP000604825">
    <property type="component" value="Unassembled WGS sequence"/>
</dbReference>
<organism evidence="2 3">
    <name type="scientific">Miscanthus lutarioriparius</name>
    <dbReference type="NCBI Taxonomy" id="422564"/>
    <lineage>
        <taxon>Eukaryota</taxon>
        <taxon>Viridiplantae</taxon>
        <taxon>Streptophyta</taxon>
        <taxon>Embryophyta</taxon>
        <taxon>Tracheophyta</taxon>
        <taxon>Spermatophyta</taxon>
        <taxon>Magnoliopsida</taxon>
        <taxon>Liliopsida</taxon>
        <taxon>Poales</taxon>
        <taxon>Poaceae</taxon>
        <taxon>PACMAD clade</taxon>
        <taxon>Panicoideae</taxon>
        <taxon>Andropogonodae</taxon>
        <taxon>Andropogoneae</taxon>
        <taxon>Saccharinae</taxon>
        <taxon>Miscanthus</taxon>
    </lineage>
</organism>
<gene>
    <name evidence="2" type="ORF">NCGR_LOCUS49360</name>
</gene>
<evidence type="ECO:0000313" key="2">
    <source>
        <dbReference type="EMBL" id="CAD6266055.1"/>
    </source>
</evidence>
<feature type="compositionally biased region" description="Low complexity" evidence="1">
    <location>
        <begin position="1"/>
        <end position="14"/>
    </location>
</feature>
<dbReference type="AlphaFoldDB" id="A0A811R7G4"/>
<sequence>MAPSSSLSSPLHLPRYTPSSLSTCRLGPGTVYQHSPYSTGRMQPSKGLKSVAVASSYHQDEAAGHGDNNSIAATGLLHHVDNEVAPPELRAGGGALWSSPKGRPASPPREDDGSDKINGAAAPTFATRARGPTPPGLPAEGSGGNGGSKH</sequence>